<evidence type="ECO:0000313" key="4">
    <source>
        <dbReference type="EMBL" id="KJZ49465.1"/>
    </source>
</evidence>
<evidence type="ECO:0000259" key="3">
    <source>
        <dbReference type="Pfam" id="PF01370"/>
    </source>
</evidence>
<dbReference type="PATRIC" id="fig|294.132.peg.5693"/>
<name>A0A0F4TZN3_PSEFL</name>
<comment type="similarity">
    <text evidence="2">Belongs to the NAD(P)-dependent epimerase/dehydratase family.</text>
</comment>
<sequence>MSAVMITGGLGYVGRYLTKKLSEQGVKVVSYNRDYSEARSEFMTPVQGELYDIPRIVRTIQDFGVDRVIHTAAMSHPDLSIDLPITTVAANIDGTIHLLEAMRLAGIKKLVNFSSETVYGHFEGVINEKTPTNPTTPYGVTKVATEHFGRVYNDLYGMEVISLRIAEVYGPENKMPQVLRDILKTVHRGETFNLPTGGDHRFHYIHVEDVVRAVLMAAESRDLKGGVFNIAGDRSWTLHEAVELIRKMMPEARIEIGNGYWHLDRHGEWDLSAAQQALGYSAQWSLEKGLTHYSDWLRDHEY</sequence>
<dbReference type="InterPro" id="IPR036291">
    <property type="entry name" value="NAD(P)-bd_dom_sf"/>
</dbReference>
<dbReference type="InterPro" id="IPR001509">
    <property type="entry name" value="Epimerase_deHydtase"/>
</dbReference>
<dbReference type="SUPFAM" id="SSF51735">
    <property type="entry name" value="NAD(P)-binding Rossmann-fold domains"/>
    <property type="match status" value="1"/>
</dbReference>
<evidence type="ECO:0000256" key="2">
    <source>
        <dbReference type="ARBA" id="ARBA00007637"/>
    </source>
</evidence>
<organism evidence="4 5">
    <name type="scientific">Pseudomonas fluorescens</name>
    <dbReference type="NCBI Taxonomy" id="294"/>
    <lineage>
        <taxon>Bacteria</taxon>
        <taxon>Pseudomonadati</taxon>
        <taxon>Pseudomonadota</taxon>
        <taxon>Gammaproteobacteria</taxon>
        <taxon>Pseudomonadales</taxon>
        <taxon>Pseudomonadaceae</taxon>
        <taxon>Pseudomonas</taxon>
    </lineage>
</organism>
<dbReference type="AlphaFoldDB" id="A0A0F4TZN3"/>
<reference evidence="4 5" key="1">
    <citation type="submission" date="2015-03" db="EMBL/GenBank/DDBJ databases">
        <title>Comparative genomics of Pseudomonas insights into diversity of traits involved in vanlence and defense.</title>
        <authorList>
            <person name="Qin Y."/>
        </authorList>
    </citation>
    <scope>NUCLEOTIDE SEQUENCE [LARGE SCALE GENOMIC DNA]</scope>
    <source>
        <strain evidence="4 5">C8</strain>
    </source>
</reference>
<proteinExistence type="inferred from homology"/>
<accession>A0A0F4TZN3</accession>
<dbReference type="PANTHER" id="PTHR43000">
    <property type="entry name" value="DTDP-D-GLUCOSE 4,6-DEHYDRATASE-RELATED"/>
    <property type="match status" value="1"/>
</dbReference>
<evidence type="ECO:0000313" key="5">
    <source>
        <dbReference type="Proteomes" id="UP000033588"/>
    </source>
</evidence>
<dbReference type="Gene3D" id="3.40.50.720">
    <property type="entry name" value="NAD(P)-binding Rossmann-like Domain"/>
    <property type="match status" value="1"/>
</dbReference>
<dbReference type="Pfam" id="PF01370">
    <property type="entry name" value="Epimerase"/>
    <property type="match status" value="1"/>
</dbReference>
<gene>
    <name evidence="4" type="ORF">VC35_05575</name>
</gene>
<comment type="pathway">
    <text evidence="1">Bacterial outer membrane biogenesis; LPS O-antigen biosynthesis.</text>
</comment>
<feature type="domain" description="NAD-dependent epimerase/dehydratase" evidence="3">
    <location>
        <begin position="4"/>
        <end position="231"/>
    </location>
</feature>
<evidence type="ECO:0000256" key="1">
    <source>
        <dbReference type="ARBA" id="ARBA00005125"/>
    </source>
</evidence>
<dbReference type="CDD" id="cd08946">
    <property type="entry name" value="SDR_e"/>
    <property type="match status" value="1"/>
</dbReference>
<dbReference type="RefSeq" id="WP_046038317.1">
    <property type="nucleotide sequence ID" value="NZ_LACC01000008.1"/>
</dbReference>
<dbReference type="EMBL" id="LACC01000008">
    <property type="protein sequence ID" value="KJZ49465.1"/>
    <property type="molecule type" value="Genomic_DNA"/>
</dbReference>
<dbReference type="Proteomes" id="UP000033588">
    <property type="component" value="Unassembled WGS sequence"/>
</dbReference>
<dbReference type="OrthoDB" id="9803010at2"/>
<comment type="caution">
    <text evidence="4">The sequence shown here is derived from an EMBL/GenBank/DDBJ whole genome shotgun (WGS) entry which is preliminary data.</text>
</comment>
<protein>
    <submittedName>
        <fullName evidence="4">Nucleoside-diphosphate sugar epimerase</fullName>
    </submittedName>
</protein>